<keyword evidence="1" id="KW-0547">Nucleotide-binding</keyword>
<dbReference type="GO" id="GO:0005524">
    <property type="term" value="F:ATP binding"/>
    <property type="evidence" value="ECO:0007669"/>
    <property type="project" value="UniProtKB-KW"/>
</dbReference>
<proteinExistence type="inferred from homology"/>
<name>A0A7J7DQ93_TRIWF</name>
<dbReference type="GO" id="GO:0004814">
    <property type="term" value="F:arginine-tRNA ligase activity"/>
    <property type="evidence" value="ECO:0007669"/>
    <property type="project" value="InterPro"/>
</dbReference>
<dbReference type="EMBL" id="JAAARO010000004">
    <property type="protein sequence ID" value="KAF5748528.1"/>
    <property type="molecule type" value="Genomic_DNA"/>
</dbReference>
<keyword evidence="1" id="KW-0648">Protein biosynthesis</keyword>
<feature type="domain" description="Arginyl-tRNA synthetase catalytic core" evidence="2">
    <location>
        <begin position="57"/>
        <end position="116"/>
    </location>
</feature>
<evidence type="ECO:0000256" key="1">
    <source>
        <dbReference type="RuleBase" id="RU363038"/>
    </source>
</evidence>
<evidence type="ECO:0000313" key="3">
    <source>
        <dbReference type="EMBL" id="KAF5748528.1"/>
    </source>
</evidence>
<sequence>MSMKQPLEIYRNSIRHQRRDLMLILLSRKRHNRLWFGFRIYVMHAVLFSTLLQLYRQGGEHKYRQAWAKICEISRMESDKVYQRLGVQLEEKGESFYDPYIPGVIEALSNQGLVEES</sequence>
<comment type="caution">
    <text evidence="3">The sequence shown here is derived from an EMBL/GenBank/DDBJ whole genome shotgun (WGS) entry which is preliminary data.</text>
</comment>
<accession>A0A7J7DQ93</accession>
<evidence type="ECO:0000259" key="2">
    <source>
        <dbReference type="Pfam" id="PF00750"/>
    </source>
</evidence>
<reference evidence="3 4" key="1">
    <citation type="journal article" date="2020" name="Nat. Commun.">
        <title>Genome of Tripterygium wilfordii and identification of cytochrome P450 involved in triptolide biosynthesis.</title>
        <authorList>
            <person name="Tu L."/>
            <person name="Su P."/>
            <person name="Zhang Z."/>
            <person name="Gao L."/>
            <person name="Wang J."/>
            <person name="Hu T."/>
            <person name="Zhou J."/>
            <person name="Zhang Y."/>
            <person name="Zhao Y."/>
            <person name="Liu Y."/>
            <person name="Song Y."/>
            <person name="Tong Y."/>
            <person name="Lu Y."/>
            <person name="Yang J."/>
            <person name="Xu C."/>
            <person name="Jia M."/>
            <person name="Peters R.J."/>
            <person name="Huang L."/>
            <person name="Gao W."/>
        </authorList>
    </citation>
    <scope>NUCLEOTIDE SEQUENCE [LARGE SCALE GENOMIC DNA]</scope>
    <source>
        <strain evidence="4">cv. XIE 37</strain>
        <tissue evidence="3">Leaf</tissue>
    </source>
</reference>
<dbReference type="Pfam" id="PF00750">
    <property type="entry name" value="tRNA-synt_1d"/>
    <property type="match status" value="1"/>
</dbReference>
<keyword evidence="1" id="KW-0436">Ligase</keyword>
<keyword evidence="4" id="KW-1185">Reference proteome</keyword>
<comment type="similarity">
    <text evidence="1">Belongs to the class-I aminoacyl-tRNA synthetase family.</text>
</comment>
<organism evidence="3 4">
    <name type="scientific">Tripterygium wilfordii</name>
    <name type="common">Thunder God vine</name>
    <dbReference type="NCBI Taxonomy" id="458696"/>
    <lineage>
        <taxon>Eukaryota</taxon>
        <taxon>Viridiplantae</taxon>
        <taxon>Streptophyta</taxon>
        <taxon>Embryophyta</taxon>
        <taxon>Tracheophyta</taxon>
        <taxon>Spermatophyta</taxon>
        <taxon>Magnoliopsida</taxon>
        <taxon>eudicotyledons</taxon>
        <taxon>Gunneridae</taxon>
        <taxon>Pentapetalae</taxon>
        <taxon>rosids</taxon>
        <taxon>fabids</taxon>
        <taxon>Celastrales</taxon>
        <taxon>Celastraceae</taxon>
        <taxon>Tripterygium</taxon>
    </lineage>
</organism>
<dbReference type="InParanoid" id="A0A7J7DQ93"/>
<protein>
    <submittedName>
        <fullName evidence="3">Putative arginyl-tRNA synthetase</fullName>
    </submittedName>
</protein>
<dbReference type="AlphaFoldDB" id="A0A7J7DQ93"/>
<dbReference type="PANTHER" id="PTHR11956">
    <property type="entry name" value="ARGINYL-TRNA SYNTHETASE"/>
    <property type="match status" value="1"/>
</dbReference>
<keyword evidence="1 3" id="KW-0030">Aminoacyl-tRNA synthetase</keyword>
<dbReference type="InterPro" id="IPR035684">
    <property type="entry name" value="ArgRS_core"/>
</dbReference>
<evidence type="ECO:0000313" key="4">
    <source>
        <dbReference type="Proteomes" id="UP000593562"/>
    </source>
</evidence>
<dbReference type="InterPro" id="IPR001278">
    <property type="entry name" value="Arg-tRNA-ligase"/>
</dbReference>
<dbReference type="Gene3D" id="3.40.50.620">
    <property type="entry name" value="HUPs"/>
    <property type="match status" value="1"/>
</dbReference>
<gene>
    <name evidence="3" type="ORF">HS088_TW04G00483</name>
</gene>
<dbReference type="GO" id="GO:0006420">
    <property type="term" value="P:arginyl-tRNA aminoacylation"/>
    <property type="evidence" value="ECO:0007669"/>
    <property type="project" value="InterPro"/>
</dbReference>
<dbReference type="SUPFAM" id="SSF52374">
    <property type="entry name" value="Nucleotidylyl transferase"/>
    <property type="match status" value="1"/>
</dbReference>
<dbReference type="InterPro" id="IPR014729">
    <property type="entry name" value="Rossmann-like_a/b/a_fold"/>
</dbReference>
<keyword evidence="1" id="KW-0067">ATP-binding</keyword>
<dbReference type="Proteomes" id="UP000593562">
    <property type="component" value="Unassembled WGS sequence"/>
</dbReference>
<dbReference type="PANTHER" id="PTHR11956:SF5">
    <property type="entry name" value="ARGININE--TRNA LIGASE, CYTOPLASMIC"/>
    <property type="match status" value="1"/>
</dbReference>